<comment type="caution">
    <text evidence="2">The sequence shown here is derived from an EMBL/GenBank/DDBJ whole genome shotgun (WGS) entry which is preliminary data.</text>
</comment>
<feature type="transmembrane region" description="Helical" evidence="1">
    <location>
        <begin position="7"/>
        <end position="26"/>
    </location>
</feature>
<accession>A0ABW2YAP3</accession>
<evidence type="ECO:0000313" key="3">
    <source>
        <dbReference type="Proteomes" id="UP001597110"/>
    </source>
</evidence>
<evidence type="ECO:0008006" key="4">
    <source>
        <dbReference type="Google" id="ProtNLM"/>
    </source>
</evidence>
<keyword evidence="1" id="KW-0812">Transmembrane</keyword>
<reference evidence="3" key="1">
    <citation type="journal article" date="2019" name="Int. J. Syst. Evol. Microbiol.">
        <title>The Global Catalogue of Microorganisms (GCM) 10K type strain sequencing project: providing services to taxonomists for standard genome sequencing and annotation.</title>
        <authorList>
            <consortium name="The Broad Institute Genomics Platform"/>
            <consortium name="The Broad Institute Genome Sequencing Center for Infectious Disease"/>
            <person name="Wu L."/>
            <person name="Ma J."/>
        </authorList>
    </citation>
    <scope>NUCLEOTIDE SEQUENCE [LARGE SCALE GENOMIC DNA]</scope>
    <source>
        <strain evidence="3">CCUG 55585</strain>
    </source>
</reference>
<sequence length="110" mass="11451">MNIRMRGLLQSLAGGAVFAMALWWFMDRQQTNPSGSLPGGPFGLIALAAPGGLMFAGLLQAITGLPFSAMSEKWNALAGWQRGVIGTLVFVGGLCVLFGGLALYGFLTAS</sequence>
<evidence type="ECO:0000256" key="1">
    <source>
        <dbReference type="SAM" id="Phobius"/>
    </source>
</evidence>
<feature type="transmembrane region" description="Helical" evidence="1">
    <location>
        <begin position="42"/>
        <end position="62"/>
    </location>
</feature>
<evidence type="ECO:0000313" key="2">
    <source>
        <dbReference type="EMBL" id="MFD0724230.1"/>
    </source>
</evidence>
<keyword evidence="3" id="KW-1185">Reference proteome</keyword>
<feature type="transmembrane region" description="Helical" evidence="1">
    <location>
        <begin position="83"/>
        <end position="107"/>
    </location>
</feature>
<name>A0ABW2YAP3_9GAMM</name>
<keyword evidence="1" id="KW-0472">Membrane</keyword>
<keyword evidence="1" id="KW-1133">Transmembrane helix</keyword>
<proteinExistence type="predicted"/>
<gene>
    <name evidence="2" type="ORF">ACFQ0E_01330</name>
</gene>
<dbReference type="RefSeq" id="WP_386821903.1">
    <property type="nucleotide sequence ID" value="NZ_JBHTIF010000001.1"/>
</dbReference>
<dbReference type="EMBL" id="JBHTIF010000001">
    <property type="protein sequence ID" value="MFD0724230.1"/>
    <property type="molecule type" value="Genomic_DNA"/>
</dbReference>
<organism evidence="2 3">
    <name type="scientific">Lysobacter brunescens</name>
    <dbReference type="NCBI Taxonomy" id="262323"/>
    <lineage>
        <taxon>Bacteria</taxon>
        <taxon>Pseudomonadati</taxon>
        <taxon>Pseudomonadota</taxon>
        <taxon>Gammaproteobacteria</taxon>
        <taxon>Lysobacterales</taxon>
        <taxon>Lysobacteraceae</taxon>
        <taxon>Lysobacter</taxon>
    </lineage>
</organism>
<protein>
    <recommendedName>
        <fullName evidence="4">Transmembrane protein</fullName>
    </recommendedName>
</protein>
<dbReference type="Proteomes" id="UP001597110">
    <property type="component" value="Unassembled WGS sequence"/>
</dbReference>